<dbReference type="EMBL" id="CAOQHR010000008">
    <property type="protein sequence ID" value="CAI6338303.1"/>
    <property type="molecule type" value="Genomic_DNA"/>
</dbReference>
<evidence type="ECO:0000256" key="1">
    <source>
        <dbReference type="SAM" id="SignalP"/>
    </source>
</evidence>
<reference evidence="2" key="1">
    <citation type="submission" date="2023-01" db="EMBL/GenBank/DDBJ databases">
        <authorList>
            <person name="Van Ghelder C."/>
            <person name="Rancurel C."/>
        </authorList>
    </citation>
    <scope>NUCLEOTIDE SEQUENCE</scope>
    <source>
        <strain evidence="2">CNCM I-4278</strain>
    </source>
</reference>
<evidence type="ECO:0000313" key="3">
    <source>
        <dbReference type="Proteomes" id="UP001152607"/>
    </source>
</evidence>
<accession>A0A9W4UKG9</accession>
<comment type="caution">
    <text evidence="2">The sequence shown here is derived from an EMBL/GenBank/DDBJ whole genome shotgun (WGS) entry which is preliminary data.</text>
</comment>
<gene>
    <name evidence="2" type="ORF">PDIGIT_LOCUS11431</name>
</gene>
<dbReference type="Proteomes" id="UP001152607">
    <property type="component" value="Unassembled WGS sequence"/>
</dbReference>
<proteinExistence type="predicted"/>
<feature type="signal peptide" evidence="1">
    <location>
        <begin position="1"/>
        <end position="17"/>
    </location>
</feature>
<organism evidence="2 3">
    <name type="scientific">Periconia digitata</name>
    <dbReference type="NCBI Taxonomy" id="1303443"/>
    <lineage>
        <taxon>Eukaryota</taxon>
        <taxon>Fungi</taxon>
        <taxon>Dikarya</taxon>
        <taxon>Ascomycota</taxon>
        <taxon>Pezizomycotina</taxon>
        <taxon>Dothideomycetes</taxon>
        <taxon>Pleosporomycetidae</taxon>
        <taxon>Pleosporales</taxon>
        <taxon>Massarineae</taxon>
        <taxon>Periconiaceae</taxon>
        <taxon>Periconia</taxon>
    </lineage>
</organism>
<evidence type="ECO:0000313" key="2">
    <source>
        <dbReference type="EMBL" id="CAI6338303.1"/>
    </source>
</evidence>
<feature type="chain" id="PRO_5040754479" evidence="1">
    <location>
        <begin position="18"/>
        <end position="125"/>
    </location>
</feature>
<keyword evidence="3" id="KW-1185">Reference proteome</keyword>
<sequence>MKLLTFFLALIPTLTTSIPTTITTTHTRAVPPGCGVFIMSNTDNIRMYTYPVSDPEACQPVYDPNDASATFVSYQVYPGCACDVFFGAFSNEPTCVNQQDIMYIEGPTEGDWDGLVPTSYRCWNT</sequence>
<dbReference type="AlphaFoldDB" id="A0A9W4UKG9"/>
<keyword evidence="1" id="KW-0732">Signal</keyword>
<protein>
    <submittedName>
        <fullName evidence="2">Uncharacterized protein</fullName>
    </submittedName>
</protein>
<name>A0A9W4UKG9_9PLEO</name>